<dbReference type="PANTHER" id="PTHR15467:SF4">
    <property type="entry name" value="ZINC FINGERS AND HOMEOBOXES PROTEIN 1"/>
    <property type="match status" value="1"/>
</dbReference>
<feature type="non-terminal residue" evidence="23">
    <location>
        <position position="1"/>
    </location>
</feature>
<feature type="non-terminal residue" evidence="23">
    <location>
        <position position="742"/>
    </location>
</feature>
<dbReference type="InterPro" id="IPR009057">
    <property type="entry name" value="Homeodomain-like_sf"/>
</dbReference>
<evidence type="ECO:0000259" key="22">
    <source>
        <dbReference type="PROSITE" id="PS50157"/>
    </source>
</evidence>
<evidence type="ECO:0000256" key="15">
    <source>
        <dbReference type="ARBA" id="ARBA00023242"/>
    </source>
</evidence>
<keyword evidence="4" id="KW-1017">Isopeptide bond</keyword>
<evidence type="ECO:0000256" key="16">
    <source>
        <dbReference type="ARBA" id="ARBA00040117"/>
    </source>
</evidence>
<dbReference type="SUPFAM" id="SSF57667">
    <property type="entry name" value="beta-beta-alpha zinc fingers"/>
    <property type="match status" value="2"/>
</dbReference>
<dbReference type="FunFam" id="1.10.10.60:FF:000240">
    <property type="entry name" value="Zinc fingers and homeoboxes protein 1"/>
    <property type="match status" value="1"/>
</dbReference>
<dbReference type="PROSITE" id="PS50157">
    <property type="entry name" value="ZINC_FINGER_C2H2_2"/>
    <property type="match status" value="1"/>
</dbReference>
<feature type="DNA-binding region" description="Homeobox" evidence="18">
    <location>
        <begin position="303"/>
        <end position="345"/>
    </location>
</feature>
<feature type="region of interest" description="Disordered" evidence="20">
    <location>
        <begin position="700"/>
        <end position="742"/>
    </location>
</feature>
<evidence type="ECO:0000256" key="4">
    <source>
        <dbReference type="ARBA" id="ARBA00022499"/>
    </source>
</evidence>
<dbReference type="Proteomes" id="UP000570016">
    <property type="component" value="Unassembled WGS sequence"/>
</dbReference>
<feature type="compositionally biased region" description="Acidic residues" evidence="20">
    <location>
        <begin position="18"/>
        <end position="30"/>
    </location>
</feature>
<gene>
    <name evidence="23" type="primary">Zhx1</name>
    <name evidence="23" type="ORF">RHYJUB_R05561</name>
</gene>
<keyword evidence="15 18" id="KW-0539">Nucleus</keyword>
<evidence type="ECO:0000256" key="8">
    <source>
        <dbReference type="ARBA" id="ARBA00022771"/>
    </source>
</evidence>
<dbReference type="PANTHER" id="PTHR15467">
    <property type="entry name" value="ZINC-FINGERS AND HOMEOBOXES RELATED"/>
    <property type="match status" value="1"/>
</dbReference>
<evidence type="ECO:0000313" key="23">
    <source>
        <dbReference type="EMBL" id="NWW95649.1"/>
    </source>
</evidence>
<proteinExistence type="inferred from homology"/>
<dbReference type="PROSITE" id="PS50071">
    <property type="entry name" value="HOMEOBOX_2"/>
    <property type="match status" value="3"/>
</dbReference>
<feature type="domain" description="C2H2-type" evidence="22">
    <location>
        <begin position="103"/>
        <end position="131"/>
    </location>
</feature>
<evidence type="ECO:0000256" key="2">
    <source>
        <dbReference type="ARBA" id="ARBA00007440"/>
    </source>
</evidence>
<accession>A0A7K6SDJ1</accession>
<dbReference type="AlphaFoldDB" id="A0A7K6SDJ1"/>
<dbReference type="Pfam" id="PF00046">
    <property type="entry name" value="Homeodomain"/>
    <property type="match status" value="3"/>
</dbReference>
<feature type="region of interest" description="Disordered" evidence="20">
    <location>
        <begin position="207"/>
        <end position="234"/>
    </location>
</feature>
<dbReference type="CDD" id="cd00086">
    <property type="entry name" value="homeodomain"/>
    <property type="match status" value="4"/>
</dbReference>
<feature type="compositionally biased region" description="Basic residues" evidence="20">
    <location>
        <begin position="611"/>
        <end position="635"/>
    </location>
</feature>
<keyword evidence="8 17" id="KW-0863">Zinc-finger</keyword>
<dbReference type="EMBL" id="VZRY01006108">
    <property type="protein sequence ID" value="NWW95649.1"/>
    <property type="molecule type" value="Genomic_DNA"/>
</dbReference>
<feature type="domain" description="Homeobox" evidence="21">
    <location>
        <begin position="301"/>
        <end position="344"/>
    </location>
</feature>
<feature type="domain" description="Homeobox" evidence="21">
    <location>
        <begin position="469"/>
        <end position="523"/>
    </location>
</feature>
<feature type="compositionally biased region" description="Basic residues" evidence="20">
    <location>
        <begin position="733"/>
        <end position="742"/>
    </location>
</feature>
<keyword evidence="9" id="KW-0862">Zinc</keyword>
<feature type="region of interest" description="Disordered" evidence="20">
    <location>
        <begin position="607"/>
        <end position="636"/>
    </location>
</feature>
<dbReference type="FunFam" id="1.10.10.60:FF:000235">
    <property type="entry name" value="Zinc fingers and homeoboxes protein 1"/>
    <property type="match status" value="1"/>
</dbReference>
<dbReference type="SMART" id="SM00389">
    <property type="entry name" value="HOX"/>
    <property type="match status" value="4"/>
</dbReference>
<keyword evidence="14" id="KW-0804">Transcription</keyword>
<feature type="DNA-binding region" description="Homeobox" evidence="18">
    <location>
        <begin position="471"/>
        <end position="524"/>
    </location>
</feature>
<dbReference type="GO" id="GO:0008270">
    <property type="term" value="F:zinc ion binding"/>
    <property type="evidence" value="ECO:0007669"/>
    <property type="project" value="UniProtKB-KW"/>
</dbReference>
<name>A0A7K6SDJ1_9AVES</name>
<dbReference type="InterPro" id="IPR001356">
    <property type="entry name" value="HD"/>
</dbReference>
<evidence type="ECO:0000256" key="14">
    <source>
        <dbReference type="ARBA" id="ARBA00023163"/>
    </source>
</evidence>
<dbReference type="InterPro" id="IPR024578">
    <property type="entry name" value="Homez_homeobox_dom"/>
</dbReference>
<comment type="subcellular location">
    <subcellularLocation>
        <location evidence="1 18 19">Nucleus</location>
    </subcellularLocation>
</comment>
<keyword evidence="12 18" id="KW-0238">DNA-binding</keyword>
<keyword evidence="6" id="KW-0479">Metal-binding</keyword>
<dbReference type="GO" id="GO:0003677">
    <property type="term" value="F:DNA binding"/>
    <property type="evidence" value="ECO:0007669"/>
    <property type="project" value="UniProtKB-UniRule"/>
</dbReference>
<feature type="region of interest" description="Disordered" evidence="20">
    <location>
        <begin position="1"/>
        <end position="49"/>
    </location>
</feature>
<dbReference type="GO" id="GO:0005634">
    <property type="term" value="C:nucleus"/>
    <property type="evidence" value="ECO:0007669"/>
    <property type="project" value="UniProtKB-SubCell"/>
</dbReference>
<dbReference type="Pfam" id="PF11569">
    <property type="entry name" value="Homez"/>
    <property type="match status" value="1"/>
</dbReference>
<evidence type="ECO:0000256" key="10">
    <source>
        <dbReference type="ARBA" id="ARBA00022843"/>
    </source>
</evidence>
<dbReference type="FunFam" id="1.10.10.60:FF:000133">
    <property type="entry name" value="zinc fingers and homeoboxes protein 3"/>
    <property type="match status" value="1"/>
</dbReference>
<evidence type="ECO:0000256" key="11">
    <source>
        <dbReference type="ARBA" id="ARBA00023015"/>
    </source>
</evidence>
<evidence type="ECO:0000256" key="6">
    <source>
        <dbReference type="ARBA" id="ARBA00022723"/>
    </source>
</evidence>
<comment type="similarity">
    <text evidence="2">Belongs to the ZHX family.</text>
</comment>
<feature type="domain" description="Homeobox" evidence="21">
    <location>
        <begin position="539"/>
        <end position="589"/>
    </location>
</feature>
<dbReference type="InterPro" id="IPR013087">
    <property type="entry name" value="Znf_C2H2_type"/>
</dbReference>
<keyword evidence="24" id="KW-1185">Reference proteome</keyword>
<protein>
    <recommendedName>
        <fullName evidence="16">Zinc fingers and homeoboxes protein 1</fullName>
    </recommendedName>
</protein>
<feature type="DNA-binding region" description="Homeobox" evidence="18">
    <location>
        <begin position="541"/>
        <end position="590"/>
    </location>
</feature>
<dbReference type="FunFam" id="1.10.10.60:FF:000237">
    <property type="entry name" value="zinc fingers and homeoboxes protein 1"/>
    <property type="match status" value="1"/>
</dbReference>
<organism evidence="23 24">
    <name type="scientific">Rhynochetos jubatus</name>
    <name type="common">kagu</name>
    <dbReference type="NCBI Taxonomy" id="54386"/>
    <lineage>
        <taxon>Eukaryota</taxon>
        <taxon>Metazoa</taxon>
        <taxon>Chordata</taxon>
        <taxon>Craniata</taxon>
        <taxon>Vertebrata</taxon>
        <taxon>Euteleostomi</taxon>
        <taxon>Archelosauria</taxon>
        <taxon>Archosauria</taxon>
        <taxon>Dinosauria</taxon>
        <taxon>Saurischia</taxon>
        <taxon>Theropoda</taxon>
        <taxon>Coelurosauria</taxon>
        <taxon>Aves</taxon>
        <taxon>Neognathae</taxon>
        <taxon>Neoaves</taxon>
        <taxon>Phaethontimorphae</taxon>
        <taxon>Eurypygiformes</taxon>
        <taxon>Rhynochetidae</taxon>
        <taxon>Rhynochetos</taxon>
    </lineage>
</organism>
<evidence type="ECO:0000256" key="17">
    <source>
        <dbReference type="PROSITE-ProRule" id="PRU00042"/>
    </source>
</evidence>
<evidence type="ECO:0000256" key="18">
    <source>
        <dbReference type="PROSITE-ProRule" id="PRU00108"/>
    </source>
</evidence>
<dbReference type="FunFam" id="3.30.160.60:FF:000296">
    <property type="entry name" value="Zinc fingers and homeoboxes protein 1"/>
    <property type="match status" value="1"/>
</dbReference>
<evidence type="ECO:0000259" key="21">
    <source>
        <dbReference type="PROSITE" id="PS50071"/>
    </source>
</evidence>
<dbReference type="Gene3D" id="3.30.160.60">
    <property type="entry name" value="Classic Zinc Finger"/>
    <property type="match status" value="1"/>
</dbReference>
<keyword evidence="5" id="KW-0597">Phosphoprotein</keyword>
<comment type="caution">
    <text evidence="23">The sequence shown here is derived from an EMBL/GenBank/DDBJ whole genome shotgun (WGS) entry which is preliminary data.</text>
</comment>
<evidence type="ECO:0000256" key="20">
    <source>
        <dbReference type="SAM" id="MobiDB-lite"/>
    </source>
</evidence>
<evidence type="ECO:0000256" key="5">
    <source>
        <dbReference type="ARBA" id="ARBA00022553"/>
    </source>
</evidence>
<keyword evidence="10" id="KW-0832">Ubl conjugation</keyword>
<dbReference type="Gene3D" id="1.10.10.60">
    <property type="entry name" value="Homeodomain-like"/>
    <property type="match status" value="4"/>
</dbReference>
<dbReference type="SMART" id="SM00355">
    <property type="entry name" value="ZnF_C2H2"/>
    <property type="match status" value="2"/>
</dbReference>
<dbReference type="InterPro" id="IPR036236">
    <property type="entry name" value="Znf_C2H2_sf"/>
</dbReference>
<evidence type="ECO:0000256" key="12">
    <source>
        <dbReference type="ARBA" id="ARBA00023125"/>
    </source>
</evidence>
<evidence type="ECO:0000256" key="19">
    <source>
        <dbReference type="RuleBase" id="RU000682"/>
    </source>
</evidence>
<evidence type="ECO:0000256" key="7">
    <source>
        <dbReference type="ARBA" id="ARBA00022737"/>
    </source>
</evidence>
<keyword evidence="3" id="KW-0678">Repressor</keyword>
<keyword evidence="13 18" id="KW-0371">Homeobox</keyword>
<feature type="compositionally biased region" description="Acidic residues" evidence="20">
    <location>
        <begin position="702"/>
        <end position="727"/>
    </location>
</feature>
<reference evidence="23 24" key="1">
    <citation type="submission" date="2019-09" db="EMBL/GenBank/DDBJ databases">
        <title>Bird 10,000 Genomes (B10K) Project - Family phase.</title>
        <authorList>
            <person name="Zhang G."/>
        </authorList>
    </citation>
    <scope>NUCLEOTIDE SEQUENCE [LARGE SCALE GENOMIC DNA]</scope>
    <source>
        <strain evidence="23">B10K-DU-029-58</strain>
        <tissue evidence="23">Muscle</tissue>
    </source>
</reference>
<keyword evidence="11" id="KW-0805">Transcription regulation</keyword>
<evidence type="ECO:0000256" key="1">
    <source>
        <dbReference type="ARBA" id="ARBA00004123"/>
    </source>
</evidence>
<evidence type="ECO:0000256" key="13">
    <source>
        <dbReference type="ARBA" id="ARBA00023155"/>
    </source>
</evidence>
<dbReference type="GO" id="GO:0000981">
    <property type="term" value="F:DNA-binding transcription factor activity, RNA polymerase II-specific"/>
    <property type="evidence" value="ECO:0007669"/>
    <property type="project" value="TreeGrafter"/>
</dbReference>
<dbReference type="InterPro" id="IPR041057">
    <property type="entry name" value="ZHX_Znf_C2H2"/>
</dbReference>
<dbReference type="SUPFAM" id="SSF46689">
    <property type="entry name" value="Homeodomain-like"/>
    <property type="match status" value="4"/>
</dbReference>
<keyword evidence="7" id="KW-0677">Repeat</keyword>
<dbReference type="Pfam" id="PF18387">
    <property type="entry name" value="zf_C2H2_ZHX"/>
    <property type="match status" value="1"/>
</dbReference>
<dbReference type="OrthoDB" id="6159439at2759"/>
<sequence length="742" mass="83206">MASKRKSTTPCMVLANEQDPDLEMVSDLEEGPPVLTPADNPTAESVTSEEDVHEYADSDNQKNTNKVEGGYECKYCTFQTPDLNMFTFHVDSEHPNVVLNSSYVCVECNFLTKRYDALSEHNLKYHPGEENFKLTMVKRNNQTIFEQTVNDLTFDGSFVREENAEQADSSEVPSSGISISKTPIMKMMKSKTETKRIAVFHNVVDDIPGEEKGTENEPNSEEVVENPPPAVSESKASHSVVGSAADVASAVATPAPVLQPGVAQVITAVTAPHNSNLIPKVLIPVNSIPAYNTALDNNPLLLNTYNKFPYPTMSEITVLSTQAKYTEEQIKIWFSAQRLKHGVSWTPEEVEEARRKQFNGTVHTVPQTITVIPAHISAASNGLPSILQTCQIVGQPGLVLTQVAGANTLPVTAPIALTVAGVPNQTQLQKNQIHTAQPIAETKQVAAVPAPQPIKNESALINPDSFGIRAKKTKEQLAELKVSYLKNQFPQDSEIVRLMKITGLTKGEIKKWFSDTRYNQRNSKNNHGIHLNSDSCKKSPEQLHMLKSSFVRTQWPSPQEYNKLAEETGLPRSEIVSWFGDTRYAWKNGGLKWYYYYQSANANSLNGQGFARKRGRGRPKGRGRGRPRGRPRGSKRLNCWDRGVSVIKFKTGTAILKDYYMKHKFLNEQDLDELVAKSHMGYEQVREWFAERQRRLELGVELFDENEEEDEMLEDQEDEEETDDSDTWEPPRHVKRKLSKSD</sequence>
<evidence type="ECO:0000256" key="9">
    <source>
        <dbReference type="ARBA" id="ARBA00022833"/>
    </source>
</evidence>
<evidence type="ECO:0000256" key="3">
    <source>
        <dbReference type="ARBA" id="ARBA00022491"/>
    </source>
</evidence>
<evidence type="ECO:0000313" key="24">
    <source>
        <dbReference type="Proteomes" id="UP000570016"/>
    </source>
</evidence>